<dbReference type="SUPFAM" id="SSF58104">
    <property type="entry name" value="Methyl-accepting chemotaxis protein (MCP) signaling domain"/>
    <property type="match status" value="1"/>
</dbReference>
<dbReference type="GO" id="GO:0007165">
    <property type="term" value="P:signal transduction"/>
    <property type="evidence" value="ECO:0007669"/>
    <property type="project" value="UniProtKB-KW"/>
</dbReference>
<keyword evidence="8" id="KW-1133">Transmembrane helix</keyword>
<feature type="transmembrane region" description="Helical" evidence="8">
    <location>
        <begin position="181"/>
        <end position="204"/>
    </location>
</feature>
<accession>A0A1M5L468</accession>
<dbReference type="Gene3D" id="1.10.287.950">
    <property type="entry name" value="Methyl-accepting chemotaxis protein"/>
    <property type="match status" value="1"/>
</dbReference>
<dbReference type="InterPro" id="IPR004090">
    <property type="entry name" value="Chemotax_Me-accpt_rcpt"/>
</dbReference>
<evidence type="ECO:0000256" key="3">
    <source>
        <dbReference type="ARBA" id="ARBA00023136"/>
    </source>
</evidence>
<dbReference type="SMART" id="SM00304">
    <property type="entry name" value="HAMP"/>
    <property type="match status" value="1"/>
</dbReference>
<protein>
    <submittedName>
        <fullName evidence="11">Methyl-accepting chemotaxis protein</fullName>
    </submittedName>
</protein>
<proteinExistence type="inferred from homology"/>
<evidence type="ECO:0000256" key="5">
    <source>
        <dbReference type="ARBA" id="ARBA00029447"/>
    </source>
</evidence>
<comment type="subcellular location">
    <subcellularLocation>
        <location evidence="1">Cell membrane</location>
    </subcellularLocation>
</comment>
<dbReference type="GO" id="GO:0005886">
    <property type="term" value="C:plasma membrane"/>
    <property type="evidence" value="ECO:0007669"/>
    <property type="project" value="UniProtKB-SubCell"/>
</dbReference>
<dbReference type="Proteomes" id="UP000183988">
    <property type="component" value="Unassembled WGS sequence"/>
</dbReference>
<dbReference type="STRING" id="930117.SAMN05216225_10443"/>
<comment type="similarity">
    <text evidence="5">Belongs to the methyl-accepting chemotaxis (MCP) protein family.</text>
</comment>
<keyword evidence="4 6" id="KW-0807">Transducer</keyword>
<keyword evidence="3 8" id="KW-0472">Membrane</keyword>
<evidence type="ECO:0000256" key="2">
    <source>
        <dbReference type="ARBA" id="ARBA00022475"/>
    </source>
</evidence>
<reference evidence="11 12" key="1">
    <citation type="submission" date="2016-11" db="EMBL/GenBank/DDBJ databases">
        <authorList>
            <person name="Jaros S."/>
            <person name="Januszkiewicz K."/>
            <person name="Wedrychowicz H."/>
        </authorList>
    </citation>
    <scope>NUCLEOTIDE SEQUENCE [LARGE SCALE GENOMIC DNA]</scope>
    <source>
        <strain evidence="11 12">IBRC-M 10683</strain>
    </source>
</reference>
<dbReference type="RefSeq" id="WP_234982724.1">
    <property type="nucleotide sequence ID" value="NZ_FQVW01000044.1"/>
</dbReference>
<sequence length="564" mass="63265">MKRWMDSVKNYLLDIGLRTRLLVIFLLLLILSTGSVGLTSYLKAKETTMGTIENRLVREVELMGDLADNLNFTYVSDRDYFMQQLEISVRSLYHSLADEGMDVDFLYVSGGEVIPFQISKDNLPEIPINLVNEIASVKKGVIHQDINRNAYTFTVQEMDEIDGVFVLMASTDTYMKSINQMAVYTIIIVLVCVLLSAVVIYLFVRNFTKPLSILRVTMRRVRDGNLEEPEPIKTTIPELNSLYKSYYAMIQQMRSTIHKIKGTTTHLQETGIELQQSSTNTLESTRDVVDSIQVVKEGAEQTASSSENGMESFRAMKIRIDQMMEKMEQVFTGADSMNDSAVSGDRHMMNLMETLRSFEKDFEHLTMTIQEVQKNSSSIHELIDLIQGIAEQTKLLSLNARIEAARAGEAGSGFAVVANEVGKLAEQSSVAALQITESISNMQEITDSATSEFDQMLLKTHATLDTSNESKQSIDVLMAEINKVNTELHSIQDELKGLDEILPSLEQDTESFLSVSQETLASAEEMLASSENQKQQVESTHEIGNKLSDISSSLKEHTEQFKLD</sequence>
<dbReference type="PROSITE" id="PS50885">
    <property type="entry name" value="HAMP"/>
    <property type="match status" value="1"/>
</dbReference>
<name>A0A1M5L468_9BACI</name>
<feature type="coiled-coil region" evidence="7">
    <location>
        <begin position="474"/>
        <end position="540"/>
    </location>
</feature>
<dbReference type="PANTHER" id="PTHR32089">
    <property type="entry name" value="METHYL-ACCEPTING CHEMOTAXIS PROTEIN MCPB"/>
    <property type="match status" value="1"/>
</dbReference>
<evidence type="ECO:0000259" key="9">
    <source>
        <dbReference type="PROSITE" id="PS50111"/>
    </source>
</evidence>
<evidence type="ECO:0000256" key="1">
    <source>
        <dbReference type="ARBA" id="ARBA00004236"/>
    </source>
</evidence>
<keyword evidence="2" id="KW-1003">Cell membrane</keyword>
<dbReference type="Pfam" id="PF00015">
    <property type="entry name" value="MCPsignal"/>
    <property type="match status" value="1"/>
</dbReference>
<feature type="domain" description="HAMP" evidence="10">
    <location>
        <begin position="205"/>
        <end position="258"/>
    </location>
</feature>
<keyword evidence="7" id="KW-0175">Coiled coil</keyword>
<keyword evidence="8" id="KW-0812">Transmembrane</keyword>
<dbReference type="InterPro" id="IPR004089">
    <property type="entry name" value="MCPsignal_dom"/>
</dbReference>
<dbReference type="PROSITE" id="PS50111">
    <property type="entry name" value="CHEMOTAXIS_TRANSDUC_2"/>
    <property type="match status" value="1"/>
</dbReference>
<keyword evidence="12" id="KW-1185">Reference proteome</keyword>
<dbReference type="Gene3D" id="6.10.340.10">
    <property type="match status" value="1"/>
</dbReference>
<gene>
    <name evidence="11" type="ORF">SAMN05216225_10443</name>
</gene>
<dbReference type="PANTHER" id="PTHR32089:SF112">
    <property type="entry name" value="LYSOZYME-LIKE PROTEIN-RELATED"/>
    <property type="match status" value="1"/>
</dbReference>
<feature type="domain" description="Methyl-accepting transducer" evidence="9">
    <location>
        <begin position="277"/>
        <end position="527"/>
    </location>
</feature>
<dbReference type="Pfam" id="PF00672">
    <property type="entry name" value="HAMP"/>
    <property type="match status" value="1"/>
</dbReference>
<evidence type="ECO:0000256" key="6">
    <source>
        <dbReference type="PROSITE-ProRule" id="PRU00284"/>
    </source>
</evidence>
<dbReference type="AlphaFoldDB" id="A0A1M5L468"/>
<evidence type="ECO:0000256" key="4">
    <source>
        <dbReference type="ARBA" id="ARBA00023224"/>
    </source>
</evidence>
<dbReference type="SMART" id="SM00283">
    <property type="entry name" value="MA"/>
    <property type="match status" value="1"/>
</dbReference>
<evidence type="ECO:0000313" key="12">
    <source>
        <dbReference type="Proteomes" id="UP000183988"/>
    </source>
</evidence>
<evidence type="ECO:0000259" key="10">
    <source>
        <dbReference type="PROSITE" id="PS50885"/>
    </source>
</evidence>
<dbReference type="GO" id="GO:0006935">
    <property type="term" value="P:chemotaxis"/>
    <property type="evidence" value="ECO:0007669"/>
    <property type="project" value="InterPro"/>
</dbReference>
<organism evidence="11 12">
    <name type="scientific">Ornithinibacillus halophilus</name>
    <dbReference type="NCBI Taxonomy" id="930117"/>
    <lineage>
        <taxon>Bacteria</taxon>
        <taxon>Bacillati</taxon>
        <taxon>Bacillota</taxon>
        <taxon>Bacilli</taxon>
        <taxon>Bacillales</taxon>
        <taxon>Bacillaceae</taxon>
        <taxon>Ornithinibacillus</taxon>
    </lineage>
</organism>
<dbReference type="PRINTS" id="PR00260">
    <property type="entry name" value="CHEMTRNSDUCR"/>
</dbReference>
<dbReference type="GO" id="GO:0004888">
    <property type="term" value="F:transmembrane signaling receptor activity"/>
    <property type="evidence" value="ECO:0007669"/>
    <property type="project" value="InterPro"/>
</dbReference>
<evidence type="ECO:0000313" key="11">
    <source>
        <dbReference type="EMBL" id="SHG59791.1"/>
    </source>
</evidence>
<evidence type="ECO:0000256" key="8">
    <source>
        <dbReference type="SAM" id="Phobius"/>
    </source>
</evidence>
<dbReference type="InterPro" id="IPR003660">
    <property type="entry name" value="HAMP_dom"/>
</dbReference>
<evidence type="ECO:0000256" key="7">
    <source>
        <dbReference type="SAM" id="Coils"/>
    </source>
</evidence>
<dbReference type="EMBL" id="FQVW01000044">
    <property type="protein sequence ID" value="SHG59791.1"/>
    <property type="molecule type" value="Genomic_DNA"/>
</dbReference>